<evidence type="ECO:0000313" key="5">
    <source>
        <dbReference type="EMBL" id="AHK22300.1"/>
    </source>
</evidence>
<reference evidence="5 6" key="1">
    <citation type="journal article" date="2014" name="Genome Biol. Evol.">
        <title>Phylogenomics of "Candidatus Hepatoplasma crinochetorum," a Lineage of Mollicutes Associated with Noninsect Arthropods.</title>
        <authorList>
            <person name="Leclercq S."/>
            <person name="Dittmer J."/>
            <person name="Bouchon D."/>
            <person name="Cordaux R."/>
        </authorList>
    </citation>
    <scope>NUCLEOTIDE SEQUENCE [LARGE SCALE GENOMIC DNA]</scope>
    <source>
        <strain evidence="5 6">Av</strain>
    </source>
</reference>
<dbReference type="PANTHER" id="PTHR34298:SF2">
    <property type="entry name" value="SEGREGATION AND CONDENSATION PROTEIN B"/>
    <property type="match status" value="1"/>
</dbReference>
<dbReference type="KEGG" id="hcr:X271_00192"/>
<name>W8GS78_9MOLU</name>
<dbReference type="InterPro" id="IPR005234">
    <property type="entry name" value="ScpB_csome_segregation"/>
</dbReference>
<dbReference type="HOGENOM" id="CLU_045647_5_3_14"/>
<dbReference type="GO" id="GO:0051304">
    <property type="term" value="P:chromosome separation"/>
    <property type="evidence" value="ECO:0007669"/>
    <property type="project" value="InterPro"/>
</dbReference>
<dbReference type="RefSeq" id="WP_025208601.1">
    <property type="nucleotide sequence ID" value="NZ_CP006932.1"/>
</dbReference>
<dbReference type="STRING" id="1427984.X271_00192"/>
<dbReference type="eggNOG" id="COG1386">
    <property type="taxonomic scope" value="Bacteria"/>
</dbReference>
<dbReference type="EMBL" id="CP006932">
    <property type="protein sequence ID" value="AHK22300.1"/>
    <property type="molecule type" value="Genomic_DNA"/>
</dbReference>
<keyword evidence="6" id="KW-1185">Reference proteome</keyword>
<dbReference type="Proteomes" id="UP000019450">
    <property type="component" value="Chromosome"/>
</dbReference>
<dbReference type="AlphaFoldDB" id="W8GS78"/>
<dbReference type="InterPro" id="IPR036388">
    <property type="entry name" value="WH-like_DNA-bd_sf"/>
</dbReference>
<protein>
    <submittedName>
        <fullName evidence="5">Segregation and condensation protein B</fullName>
    </submittedName>
</protein>
<keyword evidence="3" id="KW-0159">Chromosome partition</keyword>
<keyword evidence="1" id="KW-0963">Cytoplasm</keyword>
<dbReference type="InterPro" id="IPR036390">
    <property type="entry name" value="WH_DNA-bd_sf"/>
</dbReference>
<keyword evidence="2" id="KW-0132">Cell division</keyword>
<dbReference type="OrthoDB" id="9806226at2"/>
<accession>W8GS78</accession>
<evidence type="ECO:0000256" key="3">
    <source>
        <dbReference type="ARBA" id="ARBA00022829"/>
    </source>
</evidence>
<organism evidence="5 6">
    <name type="scientific">Candidatus Hepatoplasma crinochetorum Av</name>
    <dbReference type="NCBI Taxonomy" id="1427984"/>
    <lineage>
        <taxon>Bacteria</taxon>
        <taxon>Bacillati</taxon>
        <taxon>Mycoplasmatota</taxon>
        <taxon>Mollicutes</taxon>
        <taxon>Candidatus Hepatoplasmataceae</taxon>
        <taxon>Candidatus Hepatoplasma</taxon>
    </lineage>
</organism>
<keyword evidence="4" id="KW-0131">Cell cycle</keyword>
<dbReference type="GO" id="GO:0051301">
    <property type="term" value="P:cell division"/>
    <property type="evidence" value="ECO:0007669"/>
    <property type="project" value="UniProtKB-KW"/>
</dbReference>
<sequence>MDIKILQALLFLKGEEGIKISELAKILKKSKKEILKKLSELETFLIKIDSPFILKQFEDFYWLSVSQEIGLKLTRILKKDVSIRLSKSLIETLTIIAYNQPTTKSDVEKIRGFASDYAFAKLVDYNLIEDLGIDDKRKGNPHIYKTTIYFLKLFNLKSLNDLPILRKDFIEKTEELNLLDYQNENDLKLNYHKNLNIKQNLKEDKKAIDNFLAKNENNLENTIELN</sequence>
<evidence type="ECO:0000256" key="1">
    <source>
        <dbReference type="ARBA" id="ARBA00022490"/>
    </source>
</evidence>
<dbReference type="Gene3D" id="1.10.10.10">
    <property type="entry name" value="Winged helix-like DNA-binding domain superfamily/Winged helix DNA-binding domain"/>
    <property type="match status" value="2"/>
</dbReference>
<evidence type="ECO:0000256" key="2">
    <source>
        <dbReference type="ARBA" id="ARBA00022618"/>
    </source>
</evidence>
<gene>
    <name evidence="5" type="primary">scpB</name>
    <name evidence="5" type="ORF">X271_00192</name>
</gene>
<evidence type="ECO:0000313" key="6">
    <source>
        <dbReference type="Proteomes" id="UP000019450"/>
    </source>
</evidence>
<proteinExistence type="predicted"/>
<evidence type="ECO:0000256" key="4">
    <source>
        <dbReference type="ARBA" id="ARBA00023306"/>
    </source>
</evidence>
<dbReference type="Pfam" id="PF04079">
    <property type="entry name" value="SMC_ScpB"/>
    <property type="match status" value="1"/>
</dbReference>
<dbReference type="NCBIfam" id="TIGR00281">
    <property type="entry name" value="SMC-Scp complex subunit ScpB"/>
    <property type="match status" value="1"/>
</dbReference>
<dbReference type="PANTHER" id="PTHR34298">
    <property type="entry name" value="SEGREGATION AND CONDENSATION PROTEIN B"/>
    <property type="match status" value="1"/>
</dbReference>
<dbReference type="SUPFAM" id="SSF46785">
    <property type="entry name" value="Winged helix' DNA-binding domain"/>
    <property type="match status" value="2"/>
</dbReference>